<dbReference type="PANTHER" id="PTHR43649">
    <property type="entry name" value="ARABINOSE-BINDING PROTEIN-RELATED"/>
    <property type="match status" value="1"/>
</dbReference>
<proteinExistence type="predicted"/>
<feature type="chain" id="PRO_5039126151" evidence="1">
    <location>
        <begin position="20"/>
        <end position="438"/>
    </location>
</feature>
<dbReference type="SUPFAM" id="SSF53850">
    <property type="entry name" value="Periplasmic binding protein-like II"/>
    <property type="match status" value="1"/>
</dbReference>
<dbReference type="Gene3D" id="3.40.190.10">
    <property type="entry name" value="Periplasmic binding protein-like II"/>
    <property type="match status" value="2"/>
</dbReference>
<keyword evidence="1" id="KW-0732">Signal</keyword>
<dbReference type="RefSeq" id="WP_179486506.1">
    <property type="nucleotide sequence ID" value="NZ_JACCBV010000001.1"/>
</dbReference>
<gene>
    <name evidence="2" type="ORF">BJ991_000095</name>
</gene>
<evidence type="ECO:0000313" key="2">
    <source>
        <dbReference type="EMBL" id="NYE18067.1"/>
    </source>
</evidence>
<organism evidence="2 3">
    <name type="scientific">Microbacterium immunditiarum</name>
    <dbReference type="NCBI Taxonomy" id="337480"/>
    <lineage>
        <taxon>Bacteria</taxon>
        <taxon>Bacillati</taxon>
        <taxon>Actinomycetota</taxon>
        <taxon>Actinomycetes</taxon>
        <taxon>Micrococcales</taxon>
        <taxon>Microbacteriaceae</taxon>
        <taxon>Microbacterium</taxon>
    </lineage>
</organism>
<dbReference type="InterPro" id="IPR050490">
    <property type="entry name" value="Bact_solute-bd_prot1"/>
</dbReference>
<dbReference type="PROSITE" id="PS51257">
    <property type="entry name" value="PROKAR_LIPOPROTEIN"/>
    <property type="match status" value="1"/>
</dbReference>
<sequence>MRFKKAIIGVTAAVTLVLAGCSAGESDDPVDEEVTLSVWGWNPDATTAPKYFDAFEEENPNIKVDYRVFPYADYLNALRLGVTTSDGPDVFGIQVGAFAEQFAPLADDQASALEAEHGAGWSDMFVGADQFNIDGAQIAVPWFDLAPVGVMWVNQTLLDSLGLEVPKTLDELADLSAAAKAAGVTGFAMGAQEGWANLDLFQVIANQIEPGLFQEAVTGEAPFDSEQFVTALTVWGELFTNGVMPEGALAMPIYPDVNDIFNTNQGVTAGFIRSIRDTTLPRLEQYAEQYGDPSLVDTIFMPYDFPAFVEGAELGSLIGGPDVGWAISKESEKKDAAATLVNWLTSSETAMSLLSADLRSASYKEAPGPDLSTVVTPEQKAAVEDLLARSKNLVGAREVSNPEVKDALIAALAAVAAGTQTPQDAATAVQTVIDSQTN</sequence>
<dbReference type="Pfam" id="PF01547">
    <property type="entry name" value="SBP_bac_1"/>
    <property type="match status" value="1"/>
</dbReference>
<feature type="signal peptide" evidence="1">
    <location>
        <begin position="1"/>
        <end position="19"/>
    </location>
</feature>
<dbReference type="PANTHER" id="PTHR43649:SF12">
    <property type="entry name" value="DIACETYLCHITOBIOSE BINDING PROTEIN DASA"/>
    <property type="match status" value="1"/>
</dbReference>
<dbReference type="AlphaFoldDB" id="A0A7Y9KG53"/>
<name>A0A7Y9KG53_9MICO</name>
<evidence type="ECO:0000256" key="1">
    <source>
        <dbReference type="SAM" id="SignalP"/>
    </source>
</evidence>
<keyword evidence="3" id="KW-1185">Reference proteome</keyword>
<comment type="caution">
    <text evidence="2">The sequence shown here is derived from an EMBL/GenBank/DDBJ whole genome shotgun (WGS) entry which is preliminary data.</text>
</comment>
<accession>A0A7Y9KG53</accession>
<reference evidence="2 3" key="1">
    <citation type="submission" date="2020-07" db="EMBL/GenBank/DDBJ databases">
        <title>Sequencing the genomes of 1000 actinobacteria strains.</title>
        <authorList>
            <person name="Klenk H.-P."/>
        </authorList>
    </citation>
    <scope>NUCLEOTIDE SEQUENCE [LARGE SCALE GENOMIC DNA]</scope>
    <source>
        <strain evidence="2 3">DSM 24662</strain>
    </source>
</reference>
<dbReference type="InterPro" id="IPR006059">
    <property type="entry name" value="SBP"/>
</dbReference>
<dbReference type="Proteomes" id="UP000576969">
    <property type="component" value="Unassembled WGS sequence"/>
</dbReference>
<evidence type="ECO:0000313" key="3">
    <source>
        <dbReference type="Proteomes" id="UP000576969"/>
    </source>
</evidence>
<protein>
    <submittedName>
        <fullName evidence="2">Raffinose/stachyose/melibiose transport system substrate-binding protein</fullName>
    </submittedName>
</protein>
<dbReference type="EMBL" id="JACCBV010000001">
    <property type="protein sequence ID" value="NYE18067.1"/>
    <property type="molecule type" value="Genomic_DNA"/>
</dbReference>